<dbReference type="Gene3D" id="3.20.20.70">
    <property type="entry name" value="Aldolase class I"/>
    <property type="match status" value="1"/>
</dbReference>
<name>A0ABN3QQ53_9ACTN</name>
<dbReference type="Proteomes" id="UP001501447">
    <property type="component" value="Unassembled WGS sequence"/>
</dbReference>
<evidence type="ECO:0000256" key="2">
    <source>
        <dbReference type="ARBA" id="ARBA00022643"/>
    </source>
</evidence>
<comment type="caution">
    <text evidence="4">The sequence shown here is derived from an EMBL/GenBank/DDBJ whole genome shotgun (WGS) entry which is preliminary data.</text>
</comment>
<evidence type="ECO:0000313" key="5">
    <source>
        <dbReference type="Proteomes" id="UP001501447"/>
    </source>
</evidence>
<dbReference type="PANTHER" id="PTHR32332">
    <property type="entry name" value="2-NITROPROPANE DIOXYGENASE"/>
    <property type="match status" value="1"/>
</dbReference>
<dbReference type="CDD" id="cd04730">
    <property type="entry name" value="NPD_like"/>
    <property type="match status" value="1"/>
</dbReference>
<protein>
    <submittedName>
        <fullName evidence="4">Enoyl-[acyl-carrier-protein] reductase FabK</fullName>
    </submittedName>
</protein>
<dbReference type="InterPro" id="IPR013785">
    <property type="entry name" value="Aldolase_TIM"/>
</dbReference>
<keyword evidence="5" id="KW-1185">Reference proteome</keyword>
<dbReference type="RefSeq" id="WP_344569640.1">
    <property type="nucleotide sequence ID" value="NZ_BAAARJ010000021.1"/>
</dbReference>
<dbReference type="Pfam" id="PF03060">
    <property type="entry name" value="NMO"/>
    <property type="match status" value="1"/>
</dbReference>
<sequence>MPISSPLADRIGIEYPFMQSGMGGIGPITLARLAAAISEAGALGTIAHPAIVLERPGISEDELSALVEEVVEQVLEGIRLAVSRTARPLAINVRIAQEQPDAPAILEAILRERERDPRVRDQLRVLTTSGGHPAMYGMNERFRESGMLHFHAVSNVRHARTAQREGMDAVIATGFEAAGHVGHEPVNTFVLVPSIAAAVDLPVLAAGGVVDGTALAGALALGAQMGYMGTRFLASEESEYNEGNKKYIVSARETDTEIVPAFFGPARFIKNGFTEEVRKLEENHTPHFERMRIEGAAMRRGALEGDMENGMMVGGQGIGRVAEVLPAAEIVRQVAAEAEQALVDAQRFIR</sequence>
<keyword evidence="3" id="KW-0560">Oxidoreductase</keyword>
<accession>A0ABN3QQ53</accession>
<dbReference type="PANTHER" id="PTHR32332:SF20">
    <property type="entry name" value="2-NITROPROPANE DIOXYGENASE-LIKE PROTEIN"/>
    <property type="match status" value="1"/>
</dbReference>
<gene>
    <name evidence="4" type="primary">fabK</name>
    <name evidence="4" type="ORF">GCM10009863_55550</name>
</gene>
<organism evidence="4 5">
    <name type="scientific">Streptomyces axinellae</name>
    <dbReference type="NCBI Taxonomy" id="552788"/>
    <lineage>
        <taxon>Bacteria</taxon>
        <taxon>Bacillati</taxon>
        <taxon>Actinomycetota</taxon>
        <taxon>Actinomycetes</taxon>
        <taxon>Kitasatosporales</taxon>
        <taxon>Streptomycetaceae</taxon>
        <taxon>Streptomyces</taxon>
    </lineage>
</organism>
<evidence type="ECO:0000256" key="1">
    <source>
        <dbReference type="ARBA" id="ARBA00022630"/>
    </source>
</evidence>
<keyword evidence="1" id="KW-0285">Flavoprotein</keyword>
<evidence type="ECO:0000256" key="3">
    <source>
        <dbReference type="ARBA" id="ARBA00023002"/>
    </source>
</evidence>
<evidence type="ECO:0000313" key="4">
    <source>
        <dbReference type="EMBL" id="GAA2632420.1"/>
    </source>
</evidence>
<dbReference type="InterPro" id="IPR004136">
    <property type="entry name" value="NMO"/>
</dbReference>
<proteinExistence type="predicted"/>
<reference evidence="4 5" key="1">
    <citation type="journal article" date="2019" name="Int. J. Syst. Evol. Microbiol.">
        <title>The Global Catalogue of Microorganisms (GCM) 10K type strain sequencing project: providing services to taxonomists for standard genome sequencing and annotation.</title>
        <authorList>
            <consortium name="The Broad Institute Genomics Platform"/>
            <consortium name="The Broad Institute Genome Sequencing Center for Infectious Disease"/>
            <person name="Wu L."/>
            <person name="Ma J."/>
        </authorList>
    </citation>
    <scope>NUCLEOTIDE SEQUENCE [LARGE SCALE GENOMIC DNA]</scope>
    <source>
        <strain evidence="4 5">JCM 16373</strain>
    </source>
</reference>
<dbReference type="EMBL" id="BAAARJ010000021">
    <property type="protein sequence ID" value="GAA2632420.1"/>
    <property type="molecule type" value="Genomic_DNA"/>
</dbReference>
<keyword evidence="2" id="KW-0288">FMN</keyword>
<dbReference type="SUPFAM" id="SSF51412">
    <property type="entry name" value="Inosine monophosphate dehydrogenase (IMPDH)"/>
    <property type="match status" value="1"/>
</dbReference>